<sequence length="439" mass="49734">MLKDEIVIVIAGIAVVLIISLVVQQPSLPWQMKSEENGVIPTDIYYETPGTPGYVTQPPGQPTWVVSQLPVDDETPPYSPKESIQLKTRDTAETYRWYSGGSYYTWTIQIPASRYNYFAILPRDKPGPEDYVMSDRGRAELHLIIEDFISLAASRKLNENQRRDLIISFVQSLPNNHWGAVRDYDDYPKYPLQTLYDGGGDSQDTTILLASLLNLLNYQASLFETPRHYAVLLPLTEADKANNLVYVYQKDANTILKGNYLDEDNNIRDYYQNRPDVIKSSYVYIESNIPGYPIGTLPAQFRSVFVQSLYDVNYHPMRPIEGAAILNPIRTPDADLRFNARLIHYDQLYAYYQIYCTITSTGTGIARDLNVAMTARPAHRTDTSWIFSYPVPVPAIPEGETRFIEGTVQIPRNSVAEIECILSGPGITPKERVSETFSS</sequence>
<feature type="transmembrane region" description="Helical" evidence="1">
    <location>
        <begin position="6"/>
        <end position="23"/>
    </location>
</feature>
<keyword evidence="1" id="KW-0472">Membrane</keyword>
<evidence type="ECO:0000313" key="2">
    <source>
        <dbReference type="EMBL" id="MCQ1537581.1"/>
    </source>
</evidence>
<name>A0ABD4TGE3_9EURY</name>
<evidence type="ECO:0000313" key="3">
    <source>
        <dbReference type="Proteomes" id="UP001524383"/>
    </source>
</evidence>
<protein>
    <recommendedName>
        <fullName evidence="4">Transglutaminase-like domain-containing protein</fullName>
    </recommendedName>
</protein>
<organism evidence="2 3">
    <name type="scientific">Methanocalculus taiwanensis</name>
    <dbReference type="NCBI Taxonomy" id="106207"/>
    <lineage>
        <taxon>Archaea</taxon>
        <taxon>Methanobacteriati</taxon>
        <taxon>Methanobacteriota</taxon>
        <taxon>Stenosarchaea group</taxon>
        <taxon>Methanomicrobia</taxon>
        <taxon>Methanomicrobiales</taxon>
        <taxon>Methanocalculaceae</taxon>
        <taxon>Methanocalculus</taxon>
    </lineage>
</organism>
<reference evidence="2 3" key="1">
    <citation type="submission" date="2019-08" db="EMBL/GenBank/DDBJ databases">
        <authorList>
            <person name="Chen S.-C."/>
            <person name="Lai M.-C."/>
            <person name="You Y.-T."/>
        </authorList>
    </citation>
    <scope>NUCLEOTIDE SEQUENCE [LARGE SCALE GENOMIC DNA]</scope>
    <source>
        <strain evidence="2 3">P2F9704a</strain>
    </source>
</reference>
<keyword evidence="3" id="KW-1185">Reference proteome</keyword>
<dbReference type="RefSeq" id="WP_255331495.1">
    <property type="nucleotide sequence ID" value="NZ_VOTZ01000002.1"/>
</dbReference>
<proteinExistence type="predicted"/>
<evidence type="ECO:0008006" key="4">
    <source>
        <dbReference type="Google" id="ProtNLM"/>
    </source>
</evidence>
<dbReference type="Proteomes" id="UP001524383">
    <property type="component" value="Unassembled WGS sequence"/>
</dbReference>
<evidence type="ECO:0000256" key="1">
    <source>
        <dbReference type="SAM" id="Phobius"/>
    </source>
</evidence>
<dbReference type="AlphaFoldDB" id="A0ABD4TGE3"/>
<comment type="caution">
    <text evidence="2">The sequence shown here is derived from an EMBL/GenBank/DDBJ whole genome shotgun (WGS) entry which is preliminary data.</text>
</comment>
<accession>A0ABD4TGE3</accession>
<dbReference type="Gene3D" id="3.10.620.30">
    <property type="match status" value="1"/>
</dbReference>
<keyword evidence="1" id="KW-1133">Transmembrane helix</keyword>
<keyword evidence="1" id="KW-0812">Transmembrane</keyword>
<gene>
    <name evidence="2" type="ORF">FTO68_01045</name>
</gene>
<dbReference type="EMBL" id="VOTZ01000002">
    <property type="protein sequence ID" value="MCQ1537581.1"/>
    <property type="molecule type" value="Genomic_DNA"/>
</dbReference>